<dbReference type="Proteomes" id="UP000008392">
    <property type="component" value="Chromosome"/>
</dbReference>
<reference evidence="1 2" key="1">
    <citation type="journal article" date="2004" name="Environ. Microbiol.">
        <title>Phylogeny-function analysis of (meta)genomic libraries: screening for expression of ribosomal RNA genes by large-insert library fluorescent in situ hybridization (LIL-FISH).</title>
        <authorList>
            <person name="Leveau J.H."/>
            <person name="Gerards S."/>
            <person name="de Boer W."/>
            <person name="van Veen J.A."/>
        </authorList>
    </citation>
    <scope>NUCLEOTIDE SEQUENCE [LARGE SCALE GENOMIC DNA]</scope>
    <source>
        <strain evidence="1 2">Ter331</strain>
    </source>
</reference>
<dbReference type="KEGG" id="cfu:CFU_0589"/>
<organism evidence="1 2">
    <name type="scientific">Collimonas fungivorans (strain Ter331)</name>
    <dbReference type="NCBI Taxonomy" id="1005048"/>
    <lineage>
        <taxon>Bacteria</taxon>
        <taxon>Pseudomonadati</taxon>
        <taxon>Pseudomonadota</taxon>
        <taxon>Betaproteobacteria</taxon>
        <taxon>Burkholderiales</taxon>
        <taxon>Oxalobacteraceae</taxon>
        <taxon>Collimonas</taxon>
    </lineage>
</organism>
<reference evidence="1 2" key="5">
    <citation type="journal article" date="2011" name="ISME J.">
        <title>Dual transcriptional profiling of a bacterial/fungal confrontation: Collimonas fungivorans versus Aspergillus niger.</title>
        <authorList>
            <person name="Mela F."/>
            <person name="Fritsche K."/>
            <person name="de Boer W."/>
            <person name="van Veen J.A."/>
            <person name="de Graaff L.H."/>
            <person name="van den Berg M."/>
            <person name="Leveau J.H."/>
        </authorList>
    </citation>
    <scope>NUCLEOTIDE SEQUENCE [LARGE SCALE GENOMIC DNA]</scope>
    <source>
        <strain evidence="1 2">Ter331</strain>
    </source>
</reference>
<reference evidence="2" key="6">
    <citation type="submission" date="2011-05" db="EMBL/GenBank/DDBJ databases">
        <title>Complete sequence of Collimonas fungivorans Ter331.</title>
        <authorList>
            <person name="Leveau J.H."/>
        </authorList>
    </citation>
    <scope>NUCLEOTIDE SEQUENCE [LARGE SCALE GENOMIC DNA]</scope>
    <source>
        <strain evidence="2">Ter331</strain>
    </source>
</reference>
<reference evidence="1 2" key="3">
    <citation type="journal article" date="2008" name="FEMS Microbiol. Ecol.">
        <title>Identification and characterization of genes underlying chitinolysis in Collimonas fungivorans Ter331.</title>
        <authorList>
            <person name="Fritsche K."/>
            <person name="de Boer W."/>
            <person name="Gerards S."/>
            <person name="van den Berg M."/>
            <person name="van Veen J.A."/>
            <person name="Leveau J.H."/>
        </authorList>
    </citation>
    <scope>NUCLEOTIDE SEQUENCE [LARGE SCALE GENOMIC DNA]</scope>
    <source>
        <strain evidence="1 2">Ter331</strain>
    </source>
</reference>
<gene>
    <name evidence="1" type="ordered locus">CFU_0589</name>
</gene>
<protein>
    <submittedName>
        <fullName evidence="1">Glutathione S-transferase-like protein</fullName>
    </submittedName>
</protein>
<keyword evidence="1" id="KW-0808">Transferase</keyword>
<dbReference type="AlphaFoldDB" id="G0A8B3"/>
<reference evidence="1 2" key="4">
    <citation type="journal article" date="2010" name="Environ. Microbiol.">
        <title>The bacterial genus Collimonas: mycophagy, weathering and other adaptive solutions to life in oligotrophic soil environments.</title>
        <authorList>
            <person name="Leveau J.H."/>
            <person name="Uroz S."/>
            <person name="de Boer W."/>
        </authorList>
    </citation>
    <scope>NUCLEOTIDE SEQUENCE [LARGE SCALE GENOMIC DNA]</scope>
    <source>
        <strain evidence="1 2">Ter331</strain>
    </source>
</reference>
<dbReference type="EMBL" id="CP002745">
    <property type="protein sequence ID" value="AEK60425.1"/>
    <property type="molecule type" value="Genomic_DNA"/>
</dbReference>
<sequence length="288" mass="31455">MVAHQAAARERDALVGRGGVQQMHGIIVHRACLRFALSDAGGGKPRFPAAMVGKAQQGMAHQFLRRDGGMAGSEARAAYRENHFLQQALVAEMLVPGTAVPDGDIGIAEIEFAQFVAAAQADVDMRMLLVERRQPRHQPGAGERWRHADAQGLRRAPAFNPAYVQGAVQRQQRLPYFSRQQAAAVGQHHLPAFALEQLASAALFQRADLVADGAVRQVQLFSGAGIVAQPRGGFKRTQGLGRRQSLKHECSFLINRLIPFTYKDKTLRWPPGNLLSTIVISSSFSDRP</sequence>
<dbReference type="eggNOG" id="ENOG502ZIBR">
    <property type="taxonomic scope" value="Bacteria"/>
</dbReference>
<proteinExistence type="predicted"/>
<dbReference type="GO" id="GO:0016740">
    <property type="term" value="F:transferase activity"/>
    <property type="evidence" value="ECO:0007669"/>
    <property type="project" value="UniProtKB-KW"/>
</dbReference>
<name>G0A8B3_COLFT</name>
<keyword evidence="2" id="KW-1185">Reference proteome</keyword>
<accession>G0A8B3</accession>
<dbReference type="HOGENOM" id="CLU_965437_0_0_4"/>
<reference evidence="1 2" key="2">
    <citation type="journal article" date="2006" name="J. Microbiol. Methods">
        <title>Genomic flank-sequencing of plasposon insertion sites for rapid identification of functional genes.</title>
        <authorList>
            <person name="Leveau J.H."/>
            <person name="Gerards S."/>
            <person name="Fritsche K."/>
            <person name="Zondag G."/>
            <person name="van Veen J.A."/>
        </authorList>
    </citation>
    <scope>NUCLEOTIDE SEQUENCE [LARGE SCALE GENOMIC DNA]</scope>
    <source>
        <strain evidence="1 2">Ter331</strain>
    </source>
</reference>
<evidence type="ECO:0000313" key="2">
    <source>
        <dbReference type="Proteomes" id="UP000008392"/>
    </source>
</evidence>
<evidence type="ECO:0000313" key="1">
    <source>
        <dbReference type="EMBL" id="AEK60425.1"/>
    </source>
</evidence>